<accession>A0AAF0C5L7</accession>
<dbReference type="RefSeq" id="WP_044836247.1">
    <property type="nucleotide sequence ID" value="NZ_CP059735.1"/>
</dbReference>
<reference evidence="1 2" key="2">
    <citation type="journal article" date="2022" name="Mar. Drugs">
        <title>Bioassay-Guided Fractionation Leads to the Detection of Cholic Acid Generated by the Rare Thalassomonas sp.</title>
        <authorList>
            <person name="Pheiffer F."/>
            <person name="Schneider Y.K."/>
            <person name="Hansen E.H."/>
            <person name="Andersen J.H."/>
            <person name="Isaksson J."/>
            <person name="Busche T."/>
            <person name="R C."/>
            <person name="Kalinowski J."/>
            <person name="Zyl L.V."/>
            <person name="Trindade M."/>
        </authorList>
    </citation>
    <scope>NUCLEOTIDE SEQUENCE [LARGE SCALE GENOMIC DNA]</scope>
    <source>
        <strain evidence="1 2">A5K-106</strain>
    </source>
</reference>
<sequence length="79" mass="8426">MSQKLAAKGLKQVTGGSSIDMRVKPAARILNTSDLKKVTGGSGIHKGDDPKISKFAEPAADVQLASTINFFREDDKQLP</sequence>
<dbReference type="KEGG" id="tact:SG35_010435"/>
<gene>
    <name evidence="1" type="ORF">SG35_010435</name>
</gene>
<reference evidence="1 2" key="1">
    <citation type="journal article" date="2015" name="Genome Announc.">
        <title>Draft Genome Sequences of Marine Isolates of Thalassomonas viridans and Thalassomonas actiniarum.</title>
        <authorList>
            <person name="Olonade I."/>
            <person name="van Zyl L.J."/>
            <person name="Trindade M."/>
        </authorList>
    </citation>
    <scope>NUCLEOTIDE SEQUENCE [LARGE SCALE GENOMIC DNA]</scope>
    <source>
        <strain evidence="1 2">A5K-106</strain>
    </source>
</reference>
<dbReference type="Proteomes" id="UP000032568">
    <property type="component" value="Chromosome"/>
</dbReference>
<evidence type="ECO:0000313" key="1">
    <source>
        <dbReference type="EMBL" id="WDE01005.1"/>
    </source>
</evidence>
<protein>
    <submittedName>
        <fullName evidence="1">Uncharacterized protein</fullName>
    </submittedName>
</protein>
<organism evidence="1 2">
    <name type="scientific">Thalassomonas actiniarum</name>
    <dbReference type="NCBI Taxonomy" id="485447"/>
    <lineage>
        <taxon>Bacteria</taxon>
        <taxon>Pseudomonadati</taxon>
        <taxon>Pseudomonadota</taxon>
        <taxon>Gammaproteobacteria</taxon>
        <taxon>Alteromonadales</taxon>
        <taxon>Colwelliaceae</taxon>
        <taxon>Thalassomonas</taxon>
    </lineage>
</organism>
<proteinExistence type="predicted"/>
<evidence type="ECO:0000313" key="2">
    <source>
        <dbReference type="Proteomes" id="UP000032568"/>
    </source>
</evidence>
<dbReference type="AlphaFoldDB" id="A0AAF0C5L7"/>
<keyword evidence="2" id="KW-1185">Reference proteome</keyword>
<name>A0AAF0C5L7_9GAMM</name>
<dbReference type="EMBL" id="CP059735">
    <property type="protein sequence ID" value="WDE01005.1"/>
    <property type="molecule type" value="Genomic_DNA"/>
</dbReference>